<keyword evidence="1" id="KW-1133">Transmembrane helix</keyword>
<feature type="transmembrane region" description="Helical" evidence="1">
    <location>
        <begin position="59"/>
        <end position="78"/>
    </location>
</feature>
<reference evidence="2 3" key="1">
    <citation type="journal article" date="2016" name="Nat. Commun.">
        <title>Thousands of microbial genomes shed light on interconnected biogeochemical processes in an aquifer system.</title>
        <authorList>
            <person name="Anantharaman K."/>
            <person name="Brown C.T."/>
            <person name="Hug L.A."/>
            <person name="Sharon I."/>
            <person name="Castelle C.J."/>
            <person name="Probst A.J."/>
            <person name="Thomas B.C."/>
            <person name="Singh A."/>
            <person name="Wilkins M.J."/>
            <person name="Karaoz U."/>
            <person name="Brodie E.L."/>
            <person name="Williams K.H."/>
            <person name="Hubbard S.S."/>
            <person name="Banfield J.F."/>
        </authorList>
    </citation>
    <scope>NUCLEOTIDE SEQUENCE [LARGE SCALE GENOMIC DNA]</scope>
</reference>
<keyword evidence="1" id="KW-0812">Transmembrane</keyword>
<dbReference type="AlphaFoldDB" id="A0A1G2P4I7"/>
<organism evidence="2 3">
    <name type="scientific">Candidatus Taylorbacteria bacterium RIFCSPLOWO2_12_FULL_43_20</name>
    <dbReference type="NCBI Taxonomy" id="1802332"/>
    <lineage>
        <taxon>Bacteria</taxon>
        <taxon>Candidatus Tayloriibacteriota</taxon>
    </lineage>
</organism>
<protein>
    <submittedName>
        <fullName evidence="2">Uncharacterized protein</fullName>
    </submittedName>
</protein>
<dbReference type="EMBL" id="MHSK01000010">
    <property type="protein sequence ID" value="OHA42542.1"/>
    <property type="molecule type" value="Genomic_DNA"/>
</dbReference>
<keyword evidence="1" id="KW-0472">Membrane</keyword>
<comment type="caution">
    <text evidence="2">The sequence shown here is derived from an EMBL/GenBank/DDBJ whole genome shotgun (WGS) entry which is preliminary data.</text>
</comment>
<feature type="transmembrane region" description="Helical" evidence="1">
    <location>
        <begin position="32"/>
        <end position="52"/>
    </location>
</feature>
<name>A0A1G2P4I7_9BACT</name>
<gene>
    <name evidence="2" type="ORF">A3G52_02405</name>
</gene>
<dbReference type="Proteomes" id="UP000177269">
    <property type="component" value="Unassembled WGS sequence"/>
</dbReference>
<evidence type="ECO:0000313" key="2">
    <source>
        <dbReference type="EMBL" id="OHA42542.1"/>
    </source>
</evidence>
<evidence type="ECO:0000313" key="3">
    <source>
        <dbReference type="Proteomes" id="UP000177269"/>
    </source>
</evidence>
<evidence type="ECO:0000256" key="1">
    <source>
        <dbReference type="SAM" id="Phobius"/>
    </source>
</evidence>
<accession>A0A1G2P4I7</accession>
<proteinExistence type="predicted"/>
<sequence length="97" mass="11211">MIKEYIAYLKDNPQGYWFKARLYGWGWVPVKWQGWLVVAISIAILVVGVYIGDTDDAPGAVLFGFLLMLALVFTFGYWKGEKPRWQWGPPKDKNNKI</sequence>